<dbReference type="KEGG" id="qsa:O6P43_016421"/>
<proteinExistence type="predicted"/>
<protein>
    <submittedName>
        <fullName evidence="2">Organic solute transporter Ost-alpha</fullName>
    </submittedName>
</protein>
<organism evidence="2 3">
    <name type="scientific">Quillaja saponaria</name>
    <name type="common">Soap bark tree</name>
    <dbReference type="NCBI Taxonomy" id="32244"/>
    <lineage>
        <taxon>Eukaryota</taxon>
        <taxon>Viridiplantae</taxon>
        <taxon>Streptophyta</taxon>
        <taxon>Embryophyta</taxon>
        <taxon>Tracheophyta</taxon>
        <taxon>Spermatophyta</taxon>
        <taxon>Magnoliopsida</taxon>
        <taxon>eudicotyledons</taxon>
        <taxon>Gunneridae</taxon>
        <taxon>Pentapetalae</taxon>
        <taxon>rosids</taxon>
        <taxon>fabids</taxon>
        <taxon>Fabales</taxon>
        <taxon>Quillajaceae</taxon>
        <taxon>Quillaja</taxon>
    </lineage>
</organism>
<evidence type="ECO:0000256" key="1">
    <source>
        <dbReference type="SAM" id="MobiDB-lite"/>
    </source>
</evidence>
<dbReference type="AlphaFoldDB" id="A0AAD7PMA5"/>
<keyword evidence="3" id="KW-1185">Reference proteome</keyword>
<gene>
    <name evidence="2" type="ORF">O6P43_016421</name>
</gene>
<feature type="compositionally biased region" description="Polar residues" evidence="1">
    <location>
        <begin position="54"/>
        <end position="73"/>
    </location>
</feature>
<feature type="region of interest" description="Disordered" evidence="1">
    <location>
        <begin position="51"/>
        <end position="73"/>
    </location>
</feature>
<name>A0AAD7PMA5_QUISA</name>
<dbReference type="EMBL" id="JARAOO010000007">
    <property type="protein sequence ID" value="KAJ7961016.1"/>
    <property type="molecule type" value="Genomic_DNA"/>
</dbReference>
<sequence>MDERVKQVEKSVSLLCSGQNQIMENMNELFGQLSVRLDDLTNKANTWEIGDNSIAPTRGNNRQTSSNMHTQSNSVFTPNKVKLNFTPFNGKKDLARRLCRVEAFFSLHEASVSEWVSIAAFHLA</sequence>
<evidence type="ECO:0000313" key="2">
    <source>
        <dbReference type="EMBL" id="KAJ7961016.1"/>
    </source>
</evidence>
<evidence type="ECO:0000313" key="3">
    <source>
        <dbReference type="Proteomes" id="UP001163823"/>
    </source>
</evidence>
<dbReference type="Proteomes" id="UP001163823">
    <property type="component" value="Chromosome 7"/>
</dbReference>
<reference evidence="2" key="1">
    <citation type="journal article" date="2023" name="Science">
        <title>Elucidation of the pathway for biosynthesis of saponin adjuvants from the soapbark tree.</title>
        <authorList>
            <person name="Reed J."/>
            <person name="Orme A."/>
            <person name="El-Demerdash A."/>
            <person name="Owen C."/>
            <person name="Martin L.B.B."/>
            <person name="Misra R.C."/>
            <person name="Kikuchi S."/>
            <person name="Rejzek M."/>
            <person name="Martin A.C."/>
            <person name="Harkess A."/>
            <person name="Leebens-Mack J."/>
            <person name="Louveau T."/>
            <person name="Stephenson M.J."/>
            <person name="Osbourn A."/>
        </authorList>
    </citation>
    <scope>NUCLEOTIDE SEQUENCE</scope>
    <source>
        <strain evidence="2">S10</strain>
    </source>
</reference>
<accession>A0AAD7PMA5</accession>
<comment type="caution">
    <text evidence="2">The sequence shown here is derived from an EMBL/GenBank/DDBJ whole genome shotgun (WGS) entry which is preliminary data.</text>
</comment>